<name>A0ABR1I2F5_9HYPO</name>
<dbReference type="Proteomes" id="UP001498421">
    <property type="component" value="Unassembled WGS sequence"/>
</dbReference>
<protein>
    <submittedName>
        <fullName evidence="1">Uncharacterized protein</fullName>
    </submittedName>
</protein>
<evidence type="ECO:0000313" key="2">
    <source>
        <dbReference type="Proteomes" id="UP001498421"/>
    </source>
</evidence>
<reference evidence="1 2" key="1">
    <citation type="journal article" date="2025" name="Microbiol. Resour. Announc.">
        <title>Draft genome sequences for Neonectria magnoliae and Neonectria punicea, canker pathogens of Liriodendron tulipifera and Acer saccharum in West Virginia.</title>
        <authorList>
            <person name="Petronek H.M."/>
            <person name="Kasson M.T."/>
            <person name="Metheny A.M."/>
            <person name="Stauder C.M."/>
            <person name="Lovett B."/>
            <person name="Lynch S.C."/>
            <person name="Garnas J.R."/>
            <person name="Kasson L.R."/>
            <person name="Stajich J.E."/>
        </authorList>
    </citation>
    <scope>NUCLEOTIDE SEQUENCE [LARGE SCALE GENOMIC DNA]</scope>
    <source>
        <strain evidence="1 2">NRRL 64651</strain>
    </source>
</reference>
<gene>
    <name evidence="1" type="ORF">QQZ08_005979</name>
</gene>
<accession>A0ABR1I2F5</accession>
<evidence type="ECO:0000313" key="1">
    <source>
        <dbReference type="EMBL" id="KAK7427536.1"/>
    </source>
</evidence>
<comment type="caution">
    <text evidence="1">The sequence shown here is derived from an EMBL/GenBank/DDBJ whole genome shotgun (WGS) entry which is preliminary data.</text>
</comment>
<organism evidence="1 2">
    <name type="scientific">Neonectria magnoliae</name>
    <dbReference type="NCBI Taxonomy" id="2732573"/>
    <lineage>
        <taxon>Eukaryota</taxon>
        <taxon>Fungi</taxon>
        <taxon>Dikarya</taxon>
        <taxon>Ascomycota</taxon>
        <taxon>Pezizomycotina</taxon>
        <taxon>Sordariomycetes</taxon>
        <taxon>Hypocreomycetidae</taxon>
        <taxon>Hypocreales</taxon>
        <taxon>Nectriaceae</taxon>
        <taxon>Neonectria</taxon>
    </lineage>
</organism>
<dbReference type="EMBL" id="JAZAVK010000052">
    <property type="protein sequence ID" value="KAK7427536.1"/>
    <property type="molecule type" value="Genomic_DNA"/>
</dbReference>
<sequence length="315" mass="35968">MNVKDGNSDIYSFCAEYHLCTFPGCEDRRVRRNGEDLQFCNHHRCEHDSCRNGKDRGAFCRAHTCGDTHCISFVRGGDGGDPERFCERHRRCLKPQCGRFCHVRENGLPSPFCGAHYCEFADCGNERDSAAHCGEHTCVEPGCAKGRESPKGLYCKEHGCRTKGCTLRRFGREHYYYDGFPGLDNNVRCPHDAERHGRYCECPHCEREAARARTFEHNRSHKCAVGGCPRARKPGCRREALLCDVHACAQVGCPNRVVEDTAWCFEHARGGEDVRRRRRPDWGARLREREAERRVGWGGREREGTNPWAAWGITM</sequence>
<keyword evidence="2" id="KW-1185">Reference proteome</keyword>
<proteinExistence type="predicted"/>